<gene>
    <name evidence="3" type="ORF">QQ002_00395</name>
    <name evidence="4" type="ORF">QQX10_00575</name>
</gene>
<dbReference type="PROSITE" id="PS50006">
    <property type="entry name" value="FHA_DOMAIN"/>
    <property type="match status" value="1"/>
</dbReference>
<protein>
    <submittedName>
        <fullName evidence="4">FHA domain-containing protein</fullName>
    </submittedName>
</protein>
<evidence type="ECO:0000256" key="1">
    <source>
        <dbReference type="ARBA" id="ARBA00022553"/>
    </source>
</evidence>
<comment type="caution">
    <text evidence="4">The sequence shown here is derived from an EMBL/GenBank/DDBJ whole genome shotgun (WGS) entry which is preliminary data.</text>
</comment>
<evidence type="ECO:0000259" key="2">
    <source>
        <dbReference type="PROSITE" id="PS50006"/>
    </source>
</evidence>
<reference evidence="4" key="1">
    <citation type="submission" date="2023-06" db="EMBL/GenBank/DDBJ databases">
        <title>Sysu t00039.</title>
        <authorList>
            <person name="Gao L."/>
            <person name="Fang B.-Z."/>
            <person name="Li W.-J."/>
        </authorList>
    </citation>
    <scope>NUCLEOTIDE SEQUENCE</scope>
    <source>
        <strain evidence="4">SYSU T00039</strain>
    </source>
</reference>
<dbReference type="InterPro" id="IPR000253">
    <property type="entry name" value="FHA_dom"/>
</dbReference>
<sequence length="129" mass="14075">MSLDSAAPVDEGVPHRLSAQDQAAVDALGPDHALLIVHHGPNMGARFLLDVDITTAGRSVKSDIFLDDVTVSREHAQFIRDGVEFYVRDHGSLNGTYVNRESVSERRLAAGDEVQIGKYRLTFYPGARG</sequence>
<dbReference type="EMBL" id="JAUHQB010000001">
    <property type="protein sequence ID" value="MDN4481997.1"/>
    <property type="molecule type" value="Genomic_DNA"/>
</dbReference>
<organism evidence="4 5">
    <name type="scientific">Demequina lignilytica</name>
    <dbReference type="NCBI Taxonomy" id="3051663"/>
    <lineage>
        <taxon>Bacteria</taxon>
        <taxon>Bacillati</taxon>
        <taxon>Actinomycetota</taxon>
        <taxon>Actinomycetes</taxon>
        <taxon>Micrococcales</taxon>
        <taxon>Demequinaceae</taxon>
        <taxon>Demequina</taxon>
    </lineage>
</organism>
<dbReference type="AlphaFoldDB" id="A0AAW7M7L5"/>
<keyword evidence="1" id="KW-0597">Phosphoprotein</keyword>
<dbReference type="Pfam" id="PF00498">
    <property type="entry name" value="FHA"/>
    <property type="match status" value="1"/>
</dbReference>
<evidence type="ECO:0000313" key="4">
    <source>
        <dbReference type="EMBL" id="MDN4486656.1"/>
    </source>
</evidence>
<reference evidence="3 6" key="2">
    <citation type="submission" date="2023-06" db="EMBL/GenBank/DDBJ databases">
        <title>SYSU T0a273.</title>
        <authorList>
            <person name="Gao L."/>
            <person name="Fang B.-Z."/>
            <person name="Li W.-J."/>
        </authorList>
    </citation>
    <scope>NUCLEOTIDE SEQUENCE [LARGE SCALE GENOMIC DNA]</scope>
    <source>
        <strain evidence="3 6">SYSU T0a273</strain>
    </source>
</reference>
<dbReference type="EMBL" id="JAUHPX010000001">
    <property type="protein sequence ID" value="MDN4486656.1"/>
    <property type="molecule type" value="Genomic_DNA"/>
</dbReference>
<accession>A0AAW7M7L5</accession>
<dbReference type="SUPFAM" id="SSF49879">
    <property type="entry name" value="SMAD/FHA domain"/>
    <property type="match status" value="1"/>
</dbReference>
<evidence type="ECO:0000313" key="5">
    <source>
        <dbReference type="Proteomes" id="UP001172737"/>
    </source>
</evidence>
<evidence type="ECO:0000313" key="6">
    <source>
        <dbReference type="Proteomes" id="UP001172756"/>
    </source>
</evidence>
<evidence type="ECO:0000313" key="3">
    <source>
        <dbReference type="EMBL" id="MDN4481997.1"/>
    </source>
</evidence>
<proteinExistence type="predicted"/>
<dbReference type="Gene3D" id="2.60.200.20">
    <property type="match status" value="1"/>
</dbReference>
<dbReference type="SMART" id="SM00240">
    <property type="entry name" value="FHA"/>
    <property type="match status" value="1"/>
</dbReference>
<dbReference type="Proteomes" id="UP001172756">
    <property type="component" value="Unassembled WGS sequence"/>
</dbReference>
<name>A0AAW7M7L5_9MICO</name>
<dbReference type="Proteomes" id="UP001172737">
    <property type="component" value="Unassembled WGS sequence"/>
</dbReference>
<dbReference type="InterPro" id="IPR008984">
    <property type="entry name" value="SMAD_FHA_dom_sf"/>
</dbReference>
<feature type="domain" description="FHA" evidence="2">
    <location>
        <begin position="54"/>
        <end position="103"/>
    </location>
</feature>
<keyword evidence="5" id="KW-1185">Reference proteome</keyword>